<dbReference type="STRING" id="1618574.UT24_C0015G0045"/>
<dbReference type="Proteomes" id="UP000033881">
    <property type="component" value="Unassembled WGS sequence"/>
</dbReference>
<evidence type="ECO:0000313" key="1">
    <source>
        <dbReference type="EMBL" id="KKR00237.1"/>
    </source>
</evidence>
<comment type="caution">
    <text evidence="1">The sequence shown here is derived from an EMBL/GenBank/DDBJ whole genome shotgun (WGS) entry which is preliminary data.</text>
</comment>
<dbReference type="EMBL" id="LBWB01000015">
    <property type="protein sequence ID" value="KKR00237.1"/>
    <property type="molecule type" value="Genomic_DNA"/>
</dbReference>
<dbReference type="AlphaFoldDB" id="A0A0G0QEV0"/>
<evidence type="ECO:0000313" key="2">
    <source>
        <dbReference type="Proteomes" id="UP000033881"/>
    </source>
</evidence>
<gene>
    <name evidence="1" type="ORF">UT24_C0015G0045</name>
</gene>
<protein>
    <submittedName>
        <fullName evidence="1">Uncharacterized protein</fullName>
    </submittedName>
</protein>
<organism evidence="1 2">
    <name type="scientific">Candidatus Woesebacteria bacterium GW2011_GWB1_39_12</name>
    <dbReference type="NCBI Taxonomy" id="1618574"/>
    <lineage>
        <taxon>Bacteria</taxon>
        <taxon>Candidatus Woeseibacteriota</taxon>
    </lineage>
</organism>
<accession>A0A0G0QEV0</accession>
<sequence>MRDPFIPPPTEKEQLEEMYLWDVRVRPRNPDEDKIGTLTAKDCRQRRSANLKKTEYWRWAQQCGQVRQLKRKQKEPI</sequence>
<reference evidence="1 2" key="1">
    <citation type="journal article" date="2015" name="Nature">
        <title>rRNA introns, odd ribosomes, and small enigmatic genomes across a large radiation of phyla.</title>
        <authorList>
            <person name="Brown C.T."/>
            <person name="Hug L.A."/>
            <person name="Thomas B.C."/>
            <person name="Sharon I."/>
            <person name="Castelle C.J."/>
            <person name="Singh A."/>
            <person name="Wilkins M.J."/>
            <person name="Williams K.H."/>
            <person name="Banfield J.F."/>
        </authorList>
    </citation>
    <scope>NUCLEOTIDE SEQUENCE [LARGE SCALE GENOMIC DNA]</scope>
</reference>
<proteinExistence type="predicted"/>
<name>A0A0G0QEV0_9BACT</name>